<dbReference type="CDD" id="cd17671">
    <property type="entry name" value="RUN"/>
    <property type="match status" value="1"/>
</dbReference>
<sequence>MHDQLNDLDDLYRTLSNAVEEIQGQIAQGSDVIWNCSAVDKLCFCMEDFFNHGLKEGLLSWASNNQVSFWSLANKITCKKDIEDINRLRIKGDQERCLAWIRQGLKENTLGSYLNVITQDEKLLREFYHSHAFLCDRENAEKVKDLITYGISHLDFDISLSSSSKRPMEVEAKPVIIAADAIITHLPDRSSHVNGYGSPSSSWNGCENSAQWYTQETRSLKIEETGKKKKKRKKTSVAMIAESADVEESQFIDKVIQMHRELDLDVSDKEIKTSENTNEDDQTFTEKGKITDNLSLSSALDTEEETSFRNLFKRWNYQ</sequence>
<feature type="domain" description="RUN" evidence="2">
    <location>
        <begin position="33"/>
        <end position="163"/>
    </location>
</feature>
<dbReference type="AlphaFoldDB" id="A0A9W9Z673"/>
<gene>
    <name evidence="3" type="primary">PLEKHM3_2</name>
    <name evidence="3" type="ORF">OS493_039917</name>
</gene>
<keyword evidence="4" id="KW-1185">Reference proteome</keyword>
<dbReference type="SUPFAM" id="SSF140741">
    <property type="entry name" value="RUN domain-like"/>
    <property type="match status" value="1"/>
</dbReference>
<comment type="caution">
    <text evidence="3">The sequence shown here is derived from an EMBL/GenBank/DDBJ whole genome shotgun (WGS) entry which is preliminary data.</text>
</comment>
<evidence type="ECO:0000313" key="4">
    <source>
        <dbReference type="Proteomes" id="UP001163046"/>
    </source>
</evidence>
<organism evidence="3 4">
    <name type="scientific">Desmophyllum pertusum</name>
    <dbReference type="NCBI Taxonomy" id="174260"/>
    <lineage>
        <taxon>Eukaryota</taxon>
        <taxon>Metazoa</taxon>
        <taxon>Cnidaria</taxon>
        <taxon>Anthozoa</taxon>
        <taxon>Hexacorallia</taxon>
        <taxon>Scleractinia</taxon>
        <taxon>Caryophylliina</taxon>
        <taxon>Caryophylliidae</taxon>
        <taxon>Desmophyllum</taxon>
    </lineage>
</organism>
<dbReference type="Gene3D" id="1.20.58.900">
    <property type="match status" value="1"/>
</dbReference>
<dbReference type="EMBL" id="MU826607">
    <property type="protein sequence ID" value="KAJ7375640.1"/>
    <property type="molecule type" value="Genomic_DNA"/>
</dbReference>
<feature type="region of interest" description="Disordered" evidence="1">
    <location>
        <begin position="267"/>
        <end position="288"/>
    </location>
</feature>
<dbReference type="Proteomes" id="UP001163046">
    <property type="component" value="Unassembled WGS sequence"/>
</dbReference>
<dbReference type="OrthoDB" id="62364at2759"/>
<dbReference type="PROSITE" id="PS50826">
    <property type="entry name" value="RUN"/>
    <property type="match status" value="1"/>
</dbReference>
<evidence type="ECO:0000259" key="2">
    <source>
        <dbReference type="PROSITE" id="PS50826"/>
    </source>
</evidence>
<protein>
    <submittedName>
        <fullName evidence="3">Zinc ion binding</fullName>
    </submittedName>
</protein>
<reference evidence="3" key="1">
    <citation type="submission" date="2023-01" db="EMBL/GenBank/DDBJ databases">
        <title>Genome assembly of the deep-sea coral Lophelia pertusa.</title>
        <authorList>
            <person name="Herrera S."/>
            <person name="Cordes E."/>
        </authorList>
    </citation>
    <scope>NUCLEOTIDE SEQUENCE</scope>
    <source>
        <strain evidence="3">USNM1676648</strain>
        <tissue evidence="3">Polyp</tissue>
    </source>
</reference>
<dbReference type="SMART" id="SM00593">
    <property type="entry name" value="RUN"/>
    <property type="match status" value="1"/>
</dbReference>
<accession>A0A9W9Z673</accession>
<dbReference type="Pfam" id="PF02759">
    <property type="entry name" value="RUN"/>
    <property type="match status" value="1"/>
</dbReference>
<evidence type="ECO:0000256" key="1">
    <source>
        <dbReference type="SAM" id="MobiDB-lite"/>
    </source>
</evidence>
<dbReference type="PANTHER" id="PTHR47194:SF3">
    <property type="entry name" value="SORTING NEXIN 29"/>
    <property type="match status" value="1"/>
</dbReference>
<proteinExistence type="predicted"/>
<evidence type="ECO:0000313" key="3">
    <source>
        <dbReference type="EMBL" id="KAJ7375640.1"/>
    </source>
</evidence>
<dbReference type="InterPro" id="IPR004012">
    <property type="entry name" value="Run_dom"/>
</dbReference>
<dbReference type="InterPro" id="IPR037213">
    <property type="entry name" value="Run_dom_sf"/>
</dbReference>
<name>A0A9W9Z673_9CNID</name>
<dbReference type="PANTHER" id="PTHR47194">
    <property type="entry name" value="SORTING NEXIN-29-RELATED"/>
    <property type="match status" value="1"/>
</dbReference>